<keyword evidence="2" id="KW-1185">Reference proteome</keyword>
<sequence length="101" mass="11778">MGNDFNVLLDAFNLPTFRPDAETTPPSKANHVPQQNEVLVALCVPVHYERRPRPNRNADAPIVRRSNRNREPFDPAEAYRQRQDRHRHRSVNKIAVNLQFI</sequence>
<dbReference type="WBParaSite" id="ACRNAN_scaffold24366.g10064.t1">
    <property type="protein sequence ID" value="ACRNAN_scaffold24366.g10064.t1"/>
    <property type="gene ID" value="ACRNAN_scaffold24366.g10064"/>
</dbReference>
<feature type="compositionally biased region" description="Basic and acidic residues" evidence="1">
    <location>
        <begin position="68"/>
        <end position="82"/>
    </location>
</feature>
<feature type="region of interest" description="Disordered" evidence="1">
    <location>
        <begin position="50"/>
        <end position="90"/>
    </location>
</feature>
<evidence type="ECO:0000313" key="3">
    <source>
        <dbReference type="WBParaSite" id="ACRNAN_scaffold24366.g10064.t1"/>
    </source>
</evidence>
<dbReference type="Proteomes" id="UP000887540">
    <property type="component" value="Unplaced"/>
</dbReference>
<accession>A0A914DDP9</accession>
<evidence type="ECO:0000313" key="2">
    <source>
        <dbReference type="Proteomes" id="UP000887540"/>
    </source>
</evidence>
<dbReference type="AlphaFoldDB" id="A0A914DDP9"/>
<name>A0A914DDP9_9BILA</name>
<proteinExistence type="predicted"/>
<protein>
    <submittedName>
        <fullName evidence="3">Uncharacterized protein</fullName>
    </submittedName>
</protein>
<reference evidence="3" key="1">
    <citation type="submission" date="2022-11" db="UniProtKB">
        <authorList>
            <consortium name="WormBaseParasite"/>
        </authorList>
    </citation>
    <scope>IDENTIFICATION</scope>
</reference>
<evidence type="ECO:0000256" key="1">
    <source>
        <dbReference type="SAM" id="MobiDB-lite"/>
    </source>
</evidence>
<organism evidence="2 3">
    <name type="scientific">Acrobeloides nanus</name>
    <dbReference type="NCBI Taxonomy" id="290746"/>
    <lineage>
        <taxon>Eukaryota</taxon>
        <taxon>Metazoa</taxon>
        <taxon>Ecdysozoa</taxon>
        <taxon>Nematoda</taxon>
        <taxon>Chromadorea</taxon>
        <taxon>Rhabditida</taxon>
        <taxon>Tylenchina</taxon>
        <taxon>Cephalobomorpha</taxon>
        <taxon>Cephaloboidea</taxon>
        <taxon>Cephalobidae</taxon>
        <taxon>Acrobeloides</taxon>
    </lineage>
</organism>